<organism evidence="2 3">
    <name type="scientific">Aspergillus udagawae</name>
    <dbReference type="NCBI Taxonomy" id="91492"/>
    <lineage>
        <taxon>Eukaryota</taxon>
        <taxon>Fungi</taxon>
        <taxon>Dikarya</taxon>
        <taxon>Ascomycota</taxon>
        <taxon>Pezizomycotina</taxon>
        <taxon>Eurotiomycetes</taxon>
        <taxon>Eurotiomycetidae</taxon>
        <taxon>Eurotiales</taxon>
        <taxon>Aspergillaceae</taxon>
        <taxon>Aspergillus</taxon>
        <taxon>Aspergillus subgen. Fumigati</taxon>
    </lineage>
</organism>
<feature type="compositionally biased region" description="Polar residues" evidence="1">
    <location>
        <begin position="269"/>
        <end position="282"/>
    </location>
</feature>
<evidence type="ECO:0000313" key="3">
    <source>
        <dbReference type="Proteomes" id="UP000465266"/>
    </source>
</evidence>
<accession>A0ABQ1BB77</accession>
<keyword evidence="3" id="KW-1185">Reference proteome</keyword>
<name>A0ABQ1BB77_9EURO</name>
<gene>
    <name evidence="2" type="ORF">IFM53868_09328</name>
</gene>
<evidence type="ECO:0000313" key="2">
    <source>
        <dbReference type="EMBL" id="GFF97705.1"/>
    </source>
</evidence>
<feature type="region of interest" description="Disordered" evidence="1">
    <location>
        <begin position="337"/>
        <end position="358"/>
    </location>
</feature>
<dbReference type="EMBL" id="BLKG01000161">
    <property type="protein sequence ID" value="GFF97705.1"/>
    <property type="molecule type" value="Genomic_DNA"/>
</dbReference>
<proteinExistence type="predicted"/>
<comment type="caution">
    <text evidence="2">The sequence shown here is derived from an EMBL/GenBank/DDBJ whole genome shotgun (WGS) entry which is preliminary data.</text>
</comment>
<sequence length="358" mass="38781">MSSQTPFYSQGFNFESFVQKGVDPRTGQYACSVNIYKAPAQTRNCPEFKLTLNYHALNPQDTGLGTGWSFNLSSYEHRQRKTLILLTGENYQVTETASLFLVKEQKLKSFQARKIKLGYEVVYNKIQDGGDVLLEVRYEASQVRITQNPGTPEASTLTLVQRNNQLKEIQLPVSKMPPWEFSYMLLVAVDAFSGLVSGALGAVSAGVVSGAFKTTIQTQLGRVASYALVKESFKTVLKGVIKDAVIGVIIAEAAGHVIPYEKALYPSSGVNESQSQNEQLPDQSFGARDLSRPALGQGEAASTNMPGSSYGVNSGAGVGQSIPDMLNWELTCTFGPVGLPQSRPQSMGSGALEAVEKR</sequence>
<evidence type="ECO:0000256" key="1">
    <source>
        <dbReference type="SAM" id="MobiDB-lite"/>
    </source>
</evidence>
<reference evidence="2 3" key="1">
    <citation type="submission" date="2020-01" db="EMBL/GenBank/DDBJ databases">
        <title>Draft genome sequence of Aspergillus udagawae IFM 53868.</title>
        <authorList>
            <person name="Takahashi H."/>
            <person name="Yaguchi T."/>
        </authorList>
    </citation>
    <scope>NUCLEOTIDE SEQUENCE [LARGE SCALE GENOMIC DNA]</scope>
    <source>
        <strain evidence="2 3">IFM 53868</strain>
    </source>
</reference>
<feature type="region of interest" description="Disordered" evidence="1">
    <location>
        <begin position="269"/>
        <end position="289"/>
    </location>
</feature>
<protein>
    <submittedName>
        <fullName evidence="2">Wall-associated protein</fullName>
    </submittedName>
</protein>
<dbReference type="Proteomes" id="UP000465266">
    <property type="component" value="Unassembled WGS sequence"/>
</dbReference>